<dbReference type="PANTHER" id="PTHR13161:SF4">
    <property type="entry name" value="CLK4-ASSOCIATING SERINE_ARGININE RICH PROTEIN"/>
    <property type="match status" value="1"/>
</dbReference>
<dbReference type="OrthoDB" id="10070965at2759"/>
<dbReference type="InterPro" id="IPR040397">
    <property type="entry name" value="SWAP"/>
</dbReference>
<feature type="domain" description="Suppressor of white apricot N-terminal" evidence="4">
    <location>
        <begin position="39"/>
        <end position="164"/>
    </location>
</feature>
<feature type="compositionally biased region" description="Basic and acidic residues" evidence="3">
    <location>
        <begin position="462"/>
        <end position="475"/>
    </location>
</feature>
<accession>A0A1W4W741</accession>
<dbReference type="KEGG" id="apln:108733307"/>
<feature type="compositionally biased region" description="Basic and acidic residues" evidence="3">
    <location>
        <begin position="679"/>
        <end position="741"/>
    </location>
</feature>
<feature type="region of interest" description="Disordered" evidence="3">
    <location>
        <begin position="555"/>
        <end position="741"/>
    </location>
</feature>
<feature type="compositionally biased region" description="Acidic residues" evidence="3">
    <location>
        <begin position="174"/>
        <end position="184"/>
    </location>
</feature>
<feature type="compositionally biased region" description="Low complexity" evidence="3">
    <location>
        <begin position="451"/>
        <end position="461"/>
    </location>
</feature>
<dbReference type="GO" id="GO:0006397">
    <property type="term" value="P:mRNA processing"/>
    <property type="evidence" value="ECO:0007669"/>
    <property type="project" value="UniProtKB-KW"/>
</dbReference>
<dbReference type="InParanoid" id="A0A1W4W741"/>
<feature type="compositionally biased region" description="Polar residues" evidence="3">
    <location>
        <begin position="296"/>
        <end position="305"/>
    </location>
</feature>
<gene>
    <name evidence="6" type="primary">LOC108733307</name>
</gene>
<dbReference type="GeneID" id="108733307"/>
<reference evidence="6" key="1">
    <citation type="submission" date="2025-08" db="UniProtKB">
        <authorList>
            <consortium name="RefSeq"/>
        </authorList>
    </citation>
    <scope>IDENTIFICATION</scope>
    <source>
        <tissue evidence="6">Entire body</tissue>
    </source>
</reference>
<dbReference type="Proteomes" id="UP000192223">
    <property type="component" value="Unplaced"/>
</dbReference>
<feature type="compositionally biased region" description="Polar residues" evidence="3">
    <location>
        <begin position="507"/>
        <end position="518"/>
    </location>
</feature>
<dbReference type="PANTHER" id="PTHR13161">
    <property type="entry name" value="SPLICING FACTOR SUPPRESSOR OF WHITE APRICOT"/>
    <property type="match status" value="1"/>
</dbReference>
<keyword evidence="5" id="KW-1185">Reference proteome</keyword>
<feature type="region of interest" description="Disordered" evidence="3">
    <location>
        <begin position="232"/>
        <end position="529"/>
    </location>
</feature>
<evidence type="ECO:0000256" key="3">
    <source>
        <dbReference type="SAM" id="MobiDB-lite"/>
    </source>
</evidence>
<proteinExistence type="predicted"/>
<evidence type="ECO:0000313" key="5">
    <source>
        <dbReference type="Proteomes" id="UP000192223"/>
    </source>
</evidence>
<protein>
    <submittedName>
        <fullName evidence="6">CLK4-associating serine/arginine rich protein isoform X1</fullName>
    </submittedName>
</protein>
<feature type="compositionally biased region" description="Basic and acidic residues" evidence="3">
    <location>
        <begin position="631"/>
        <end position="649"/>
    </location>
</feature>
<dbReference type="FunCoup" id="A0A1W4W741">
    <property type="interactions" value="147"/>
</dbReference>
<keyword evidence="2" id="KW-0508">mRNA splicing</keyword>
<feature type="compositionally biased region" description="Low complexity" evidence="3">
    <location>
        <begin position="408"/>
        <end position="422"/>
    </location>
</feature>
<feature type="compositionally biased region" description="Low complexity" evidence="3">
    <location>
        <begin position="601"/>
        <end position="610"/>
    </location>
</feature>
<feature type="compositionally biased region" description="Basic and acidic residues" evidence="3">
    <location>
        <begin position="382"/>
        <end position="395"/>
    </location>
</feature>
<dbReference type="STRING" id="224129.A0A1W4W741"/>
<dbReference type="RefSeq" id="XP_018319911.1">
    <property type="nucleotide sequence ID" value="XM_018464409.1"/>
</dbReference>
<feature type="compositionally biased region" description="Acidic residues" evidence="3">
    <location>
        <begin position="495"/>
        <end position="504"/>
    </location>
</feature>
<evidence type="ECO:0000256" key="2">
    <source>
        <dbReference type="ARBA" id="ARBA00023187"/>
    </source>
</evidence>
<feature type="compositionally biased region" description="Basic and acidic residues" evidence="3">
    <location>
        <begin position="556"/>
        <end position="586"/>
    </location>
</feature>
<feature type="compositionally biased region" description="Low complexity" evidence="3">
    <location>
        <begin position="619"/>
        <end position="630"/>
    </location>
</feature>
<evidence type="ECO:0000256" key="1">
    <source>
        <dbReference type="ARBA" id="ARBA00022664"/>
    </source>
</evidence>
<dbReference type="GO" id="GO:0008380">
    <property type="term" value="P:RNA splicing"/>
    <property type="evidence" value="ECO:0007669"/>
    <property type="project" value="UniProtKB-KW"/>
</dbReference>
<dbReference type="InterPro" id="IPR019147">
    <property type="entry name" value="SWAP_N_domain"/>
</dbReference>
<feature type="region of interest" description="Disordered" evidence="3">
    <location>
        <begin position="142"/>
        <end position="184"/>
    </location>
</feature>
<dbReference type="Pfam" id="PF09750">
    <property type="entry name" value="DRY_EERY"/>
    <property type="match status" value="1"/>
</dbReference>
<dbReference type="AlphaFoldDB" id="A0A1W4W741"/>
<sequence length="741" mass="86630">MWHEARRQERKIRGMLVDYRRRAERRRDFYEKIKADPTQFMQVHGRQCKIHLDPNVAAAADSPAAMMPWQGQADNLIDRFDVRAHLDYIPLVKKQEDVDELTYEERQVNYERYRVIAQNSFLGIQEEKFLKQLQLEEQFGYTEPESKKKKSGGVSIGFNYEEGTAPTQSVPPLEESEEENSDSDLDVDLYINVSKIDQQQAHEMNKHGLGYGMSSNDFYSFLTNDMEEAESNRLAREEEHEKALFSGRKSRRERRAHRERRLANRVISPPSYAARTSPTYPSFRESKSPSHSPSPENTGKITYITSFGGEDDPPSTSKPTYADKVKYGRKGKSSAGRRNSPDYRISDRRRRRSSSSECNSRFRRRRSRSVDSRNSKLKRRSISKEKYRNDRYRLSDRKKKYRSRKSRSTSSSSDRSKSYSNKLKSRSETKRSSSKSRSRSRSSRSSKSDSSKSSSSCSVLRKSTEENNPIKKDTPPKVLPRYYGRKRSDQSSSSDLDEASDMDTSENKSTPNSFSNDNRPGYGNAGSSFKKTAAAPVLSLQERLKRKRQALLNKQFKADKLAEQIKSEREKQEQQHREDELREMAIRLRRRQREIRHAYDSHNSSDTSSDSDGKKSRSSNRSVQQRSRSNSPRDRRSSGKGQDIKERSSRKSSPKRRQRDSNSGSDQEKEQRSRRRSDAKKEEYKRENYKRDEQRRDDYRRCDEPRKGESYSRSDDLRRGDYRNDGSRRNEENNRRPLVDY</sequence>
<feature type="compositionally biased region" description="Basic and acidic residues" evidence="3">
    <location>
        <begin position="232"/>
        <end position="243"/>
    </location>
</feature>
<organism evidence="5 6">
    <name type="scientific">Agrilus planipennis</name>
    <name type="common">Emerald ash borer</name>
    <name type="synonym">Agrilus marcopoli</name>
    <dbReference type="NCBI Taxonomy" id="224129"/>
    <lineage>
        <taxon>Eukaryota</taxon>
        <taxon>Metazoa</taxon>
        <taxon>Ecdysozoa</taxon>
        <taxon>Arthropoda</taxon>
        <taxon>Hexapoda</taxon>
        <taxon>Insecta</taxon>
        <taxon>Pterygota</taxon>
        <taxon>Neoptera</taxon>
        <taxon>Endopterygota</taxon>
        <taxon>Coleoptera</taxon>
        <taxon>Polyphaga</taxon>
        <taxon>Elateriformia</taxon>
        <taxon>Buprestoidea</taxon>
        <taxon>Buprestidae</taxon>
        <taxon>Agrilinae</taxon>
        <taxon>Agrilus</taxon>
    </lineage>
</organism>
<evidence type="ECO:0000313" key="6">
    <source>
        <dbReference type="RefSeq" id="XP_018319911.1"/>
    </source>
</evidence>
<name>A0A1W4W741_AGRPL</name>
<dbReference type="SMART" id="SM01141">
    <property type="entry name" value="DRY_EERY"/>
    <property type="match status" value="1"/>
</dbReference>
<keyword evidence="1" id="KW-0507">mRNA processing</keyword>
<evidence type="ECO:0000259" key="4">
    <source>
        <dbReference type="SMART" id="SM01141"/>
    </source>
</evidence>
<feature type="compositionally biased region" description="Basic residues" evidence="3">
    <location>
        <begin position="396"/>
        <end position="407"/>
    </location>
</feature>
<feature type="compositionally biased region" description="Basic residues" evidence="3">
    <location>
        <begin position="248"/>
        <end position="260"/>
    </location>
</feature>
<feature type="compositionally biased region" description="Basic residues" evidence="3">
    <location>
        <begin position="432"/>
        <end position="444"/>
    </location>
</feature>